<evidence type="ECO:0000256" key="1">
    <source>
        <dbReference type="SAM" id="MobiDB-lite"/>
    </source>
</evidence>
<reference evidence="2" key="1">
    <citation type="journal article" date="2023" name="PLoS Negl. Trop. Dis.">
        <title>A genome sequence for Biomphalaria pfeifferi, the major vector snail for the human-infecting parasite Schistosoma mansoni.</title>
        <authorList>
            <person name="Bu L."/>
            <person name="Lu L."/>
            <person name="Laidemitt M.R."/>
            <person name="Zhang S.M."/>
            <person name="Mutuku M."/>
            <person name="Mkoji G."/>
            <person name="Steinauer M."/>
            <person name="Loker E.S."/>
        </authorList>
    </citation>
    <scope>NUCLEOTIDE SEQUENCE</scope>
    <source>
        <strain evidence="2">KasaAsao</strain>
    </source>
</reference>
<sequence>MPRTALEKNTRSYGVLRKKFPLKSVENTNTTLTLTSGQLREREASEERGDNTRHRQSSLVDVLLTSLLFSRQIGESDYKKRYSPPPV</sequence>
<keyword evidence="3" id="KW-1185">Reference proteome</keyword>
<name>A0AAD8F2B8_BIOPF</name>
<comment type="caution">
    <text evidence="2">The sequence shown here is derived from an EMBL/GenBank/DDBJ whole genome shotgun (WGS) entry which is preliminary data.</text>
</comment>
<reference evidence="2" key="2">
    <citation type="submission" date="2023-04" db="EMBL/GenBank/DDBJ databases">
        <authorList>
            <person name="Bu L."/>
            <person name="Lu L."/>
            <person name="Laidemitt M.R."/>
            <person name="Zhang S.M."/>
            <person name="Mutuku M."/>
            <person name="Mkoji G."/>
            <person name="Steinauer M."/>
            <person name="Loker E.S."/>
        </authorList>
    </citation>
    <scope>NUCLEOTIDE SEQUENCE</scope>
    <source>
        <strain evidence="2">KasaAsao</strain>
        <tissue evidence="2">Whole Snail</tissue>
    </source>
</reference>
<proteinExistence type="predicted"/>
<dbReference type="Proteomes" id="UP001233172">
    <property type="component" value="Unassembled WGS sequence"/>
</dbReference>
<accession>A0AAD8F2B8</accession>
<organism evidence="2 3">
    <name type="scientific">Biomphalaria pfeifferi</name>
    <name type="common">Bloodfluke planorb</name>
    <name type="synonym">Freshwater snail</name>
    <dbReference type="NCBI Taxonomy" id="112525"/>
    <lineage>
        <taxon>Eukaryota</taxon>
        <taxon>Metazoa</taxon>
        <taxon>Spiralia</taxon>
        <taxon>Lophotrochozoa</taxon>
        <taxon>Mollusca</taxon>
        <taxon>Gastropoda</taxon>
        <taxon>Heterobranchia</taxon>
        <taxon>Euthyneura</taxon>
        <taxon>Panpulmonata</taxon>
        <taxon>Hygrophila</taxon>
        <taxon>Lymnaeoidea</taxon>
        <taxon>Planorbidae</taxon>
        <taxon>Biomphalaria</taxon>
    </lineage>
</organism>
<feature type="compositionally biased region" description="Basic and acidic residues" evidence="1">
    <location>
        <begin position="39"/>
        <end position="53"/>
    </location>
</feature>
<feature type="region of interest" description="Disordered" evidence="1">
    <location>
        <begin position="37"/>
        <end position="56"/>
    </location>
</feature>
<protein>
    <submittedName>
        <fullName evidence="2">Uncharacterized protein</fullName>
    </submittedName>
</protein>
<gene>
    <name evidence="2" type="ORF">Bpfe_021421</name>
</gene>
<dbReference type="AlphaFoldDB" id="A0AAD8F2B8"/>
<evidence type="ECO:0000313" key="3">
    <source>
        <dbReference type="Proteomes" id="UP001233172"/>
    </source>
</evidence>
<evidence type="ECO:0000313" key="2">
    <source>
        <dbReference type="EMBL" id="KAK0049142.1"/>
    </source>
</evidence>
<dbReference type="EMBL" id="JASAOG010000129">
    <property type="protein sequence ID" value="KAK0049142.1"/>
    <property type="molecule type" value="Genomic_DNA"/>
</dbReference>